<protein>
    <submittedName>
        <fullName evidence="1">Uncharacterized protein</fullName>
    </submittedName>
</protein>
<name>A0ABN2L733_9ACTN</name>
<dbReference type="Proteomes" id="UP001500655">
    <property type="component" value="Unassembled WGS sequence"/>
</dbReference>
<organism evidence="1 2">
    <name type="scientific">Luedemannella helvata</name>
    <dbReference type="NCBI Taxonomy" id="349315"/>
    <lineage>
        <taxon>Bacteria</taxon>
        <taxon>Bacillati</taxon>
        <taxon>Actinomycetota</taxon>
        <taxon>Actinomycetes</taxon>
        <taxon>Micromonosporales</taxon>
        <taxon>Micromonosporaceae</taxon>
        <taxon>Luedemannella</taxon>
    </lineage>
</organism>
<sequence length="107" mass="11940">MIWLVVAAIAAAVGAGAVVAFWPTIVNKLQAWLRENNLTKSALAEAVVRLDRMAGHVRRILRVRTRAYGVQKISEEQLSLDDIDDPQLRAELERTGNAERDVLHLLD</sequence>
<proteinExistence type="predicted"/>
<dbReference type="RefSeq" id="WP_344088631.1">
    <property type="nucleotide sequence ID" value="NZ_BAAALS010000055.1"/>
</dbReference>
<dbReference type="EMBL" id="BAAALS010000055">
    <property type="protein sequence ID" value="GAA1777547.1"/>
    <property type="molecule type" value="Genomic_DNA"/>
</dbReference>
<evidence type="ECO:0000313" key="1">
    <source>
        <dbReference type="EMBL" id="GAA1777547.1"/>
    </source>
</evidence>
<reference evidence="1 2" key="1">
    <citation type="journal article" date="2019" name="Int. J. Syst. Evol. Microbiol.">
        <title>The Global Catalogue of Microorganisms (GCM) 10K type strain sequencing project: providing services to taxonomists for standard genome sequencing and annotation.</title>
        <authorList>
            <consortium name="The Broad Institute Genomics Platform"/>
            <consortium name="The Broad Institute Genome Sequencing Center for Infectious Disease"/>
            <person name="Wu L."/>
            <person name="Ma J."/>
        </authorList>
    </citation>
    <scope>NUCLEOTIDE SEQUENCE [LARGE SCALE GENOMIC DNA]</scope>
    <source>
        <strain evidence="1 2">JCM 13249</strain>
    </source>
</reference>
<accession>A0ABN2L733</accession>
<evidence type="ECO:0000313" key="2">
    <source>
        <dbReference type="Proteomes" id="UP001500655"/>
    </source>
</evidence>
<keyword evidence="2" id="KW-1185">Reference proteome</keyword>
<comment type="caution">
    <text evidence="1">The sequence shown here is derived from an EMBL/GenBank/DDBJ whole genome shotgun (WGS) entry which is preliminary data.</text>
</comment>
<gene>
    <name evidence="1" type="ORF">GCM10009681_55930</name>
</gene>